<dbReference type="InterPro" id="IPR013783">
    <property type="entry name" value="Ig-like_fold"/>
</dbReference>
<dbReference type="PROSITE" id="PS50024">
    <property type="entry name" value="SEA"/>
    <property type="match status" value="1"/>
</dbReference>
<feature type="transmembrane region" description="Helical" evidence="3">
    <location>
        <begin position="1658"/>
        <end position="1681"/>
    </location>
</feature>
<evidence type="ECO:0000256" key="3">
    <source>
        <dbReference type="SAM" id="Phobius"/>
    </source>
</evidence>
<name>A0A6S7GJK9_PARCT</name>
<dbReference type="CDD" id="cd00063">
    <property type="entry name" value="FN3"/>
    <property type="match status" value="5"/>
</dbReference>
<dbReference type="Gene3D" id="2.60.40.10">
    <property type="entry name" value="Immunoglobulins"/>
    <property type="match status" value="5"/>
</dbReference>
<dbReference type="SUPFAM" id="SSF82895">
    <property type="entry name" value="TSP-1 type 1 repeat"/>
    <property type="match status" value="2"/>
</dbReference>
<feature type="compositionally biased region" description="Polar residues" evidence="2">
    <location>
        <begin position="271"/>
        <end position="283"/>
    </location>
</feature>
<gene>
    <name evidence="4" type="ORF">PACLA_8A082450</name>
</gene>
<dbReference type="SMART" id="SM00209">
    <property type="entry name" value="TSP1"/>
    <property type="match status" value="2"/>
</dbReference>
<dbReference type="PROSITE" id="PS50853">
    <property type="entry name" value="FN3"/>
    <property type="match status" value="5"/>
</dbReference>
<evidence type="ECO:0000256" key="2">
    <source>
        <dbReference type="SAM" id="MobiDB-lite"/>
    </source>
</evidence>
<dbReference type="SUPFAM" id="SSF82671">
    <property type="entry name" value="SEA domain"/>
    <property type="match status" value="1"/>
</dbReference>
<dbReference type="InterPro" id="IPR036116">
    <property type="entry name" value="FN3_sf"/>
</dbReference>
<feature type="region of interest" description="Disordered" evidence="2">
    <location>
        <begin position="264"/>
        <end position="283"/>
    </location>
</feature>
<dbReference type="InterPro" id="IPR000884">
    <property type="entry name" value="TSP1_rpt"/>
</dbReference>
<accession>A0A6S7GJK9</accession>
<dbReference type="Pfam" id="PF00090">
    <property type="entry name" value="TSP_1"/>
    <property type="match status" value="2"/>
</dbReference>
<dbReference type="PANTHER" id="PTHR13817">
    <property type="entry name" value="TITIN"/>
    <property type="match status" value="1"/>
</dbReference>
<dbReference type="InterPro" id="IPR036364">
    <property type="entry name" value="SEA_dom_sf"/>
</dbReference>
<protein>
    <submittedName>
        <fullName evidence="4">Phosphatidylinositol phosphatase PTPRQ-like</fullName>
    </submittedName>
</protein>
<dbReference type="InterPro" id="IPR050964">
    <property type="entry name" value="Striated_Muscle_Regulatory"/>
</dbReference>
<sequence length="1740" mass="190373">MSAPASFDNLVARKGSPTHSFRSGSTNASASNMSETRDLSRQSAQQARHNHRRAIQARKVVFLVLILLLILGGLSYAIYRVVSNDSEETESTKIKLEGNDKTSIHIKTSSVFVDELKTSTIHETIIKAVIYLDVGTTKTLTFSRKKEQLTSTIISTQKPAPEQKTSSIPKAQETHSLQSTTEHSAVSSEAPKVETTKTMESIVKTTTNVVPTSNMNGHSSHENMNKPTKSPSLQLLITKSSLYQNMETRSLHTSKSSIVSNLDSHTADSIPETQTTQSSLIKMKQASPSTTILTSLQSTETNIHSLPKGKITNTMSSKASDLLHNPPSTKSREEISSPTIILIKPSTSATSNSSMPVSNLIHNSLTTKAQEHTSSSVTAMDSTISALHPHSTAVSTAFPESTNIFHPQSSSVQTLSSSSVSPMDNNIIPPSSSIVLSEIGQIHSTATSNIQSSAYVVENTPKLNISAAINSIPTSVLPSVSPTINVATPLNTSHIAGHLHNNISTSVQLTFNMSGSNSNASTNLDARDMATATIQPTKTFITPVVSSSVWVPPEYHPWGNWSTCSRDCGGGYTYQTRNCSQHGQCDDQGPSINATTCNFHKCNETTFDVSVNLTDFEWTDDFTNMSSQAYMDLVEQLMEQLRAIYGQNASIAINTISQGSVIVSFTITFSSSSHISNLTNAINDGKIGNLYVSLVKIVNNMVPQEPDFVLVQNTTTNSTMIHWRSIQPDQTNGILLGYKVTLTPGSLNWTLDDEATAVNVVNLNPDTEYTISVLGFNLNGDGEKKSATFKTKELPPYFLPWSDWSNCSRDCGGGLTSRNRSCLKENMCSHLGELQQKEHCNVKKCNETSYEVGLNMTNVDWTDDLHNKSSKAYQDLLAKFLEELRRKYPNATIEIGTITQGSVLFNFKITFPKETETDEESFANDLQKNGLGNFTTEVNKIENVNLPRVPPGSINVTMVTHHSAVINWYPISDEDSNGAIIGYKIILMSGDNKTADLNITAQASDTEFSYVLEMLAPNTTYQFYVYGYNINGDGHKSEMFFFTTKVQIPKIVSANISAITTTHALFSWQRINDNNETYGVITGYKIFITHNHQPRVDHEVSQFESEVHINDLLPNTSYGVIVFGYNHYGDGVISDMFNFTTRVQIPSVLSGNISQITRTSGVFSWNKIPDSEESYGKISGYTISIICENQHSSNMTVSQNKSEIELRDLHSGTIYNVTIVGFNSYGEGLESDIIGFRTRDLIPKANSVAVTNITLTTAKLSWELIPPNEETYGNIDGYKIIVRYGSVVNTTTVRDMASLLLQNISSNSSYCFHVVAFNVFGDGLKSNEKCFTTLVEIEIEELKTSAVVILKPSQSHASTAHPPHTTEKLVSTVYSQNNTIMEEMKKSSSVLTNNSMLQTKAKNSAKISTTAGNMITTTISMEHYQSSSSVISYQETSSNLDEHRSTNTKATSAFTITVRPSSTTKEISIQNPATVLPSTTLSSPESSTASITISESSTASTNVSTPKTTSSLTSPTSPAAELDYIVGKIRLTGETFNSDLTNPESEAYKTLASNLEKLLGDLFKAEGLQLESVTVIGFSQGSLIFDFYVTTLKSKEYQTGNFTVALLQAVNNSNALEGKPFVFDANDFSIMQTKPTTPSTANEADKGLQKNDEDDDNALIVAVVLCVLLFLGVALVVFYIGKKKDWFKRGKRKVVPEDDEDDDDDLYPSPTQDTVRLKTARSGRRTRGARINGGQSTTEC</sequence>
<dbReference type="SUPFAM" id="SSF49265">
    <property type="entry name" value="Fibronectin type III"/>
    <property type="match status" value="3"/>
</dbReference>
<dbReference type="SMART" id="SM00200">
    <property type="entry name" value="SEA"/>
    <property type="match status" value="3"/>
</dbReference>
<dbReference type="InterPro" id="IPR003961">
    <property type="entry name" value="FN3_dom"/>
</dbReference>
<keyword evidence="3" id="KW-0472">Membrane</keyword>
<dbReference type="SMART" id="SM00060">
    <property type="entry name" value="FN3"/>
    <property type="match status" value="5"/>
</dbReference>
<dbReference type="Pfam" id="PF00041">
    <property type="entry name" value="fn3"/>
    <property type="match status" value="5"/>
</dbReference>
<feature type="compositionally biased region" description="Polar residues" evidence="2">
    <location>
        <begin position="17"/>
        <end position="34"/>
    </location>
</feature>
<feature type="transmembrane region" description="Helical" evidence="3">
    <location>
        <begin position="60"/>
        <end position="79"/>
    </location>
</feature>
<feature type="compositionally biased region" description="Polar residues" evidence="2">
    <location>
        <begin position="209"/>
        <end position="218"/>
    </location>
</feature>
<dbReference type="Proteomes" id="UP001152795">
    <property type="component" value="Unassembled WGS sequence"/>
</dbReference>
<dbReference type="OrthoDB" id="5988507at2759"/>
<evidence type="ECO:0000256" key="1">
    <source>
        <dbReference type="ARBA" id="ARBA00022737"/>
    </source>
</evidence>
<feature type="compositionally biased region" description="Polar residues" evidence="2">
    <location>
        <begin position="154"/>
        <end position="187"/>
    </location>
</feature>
<feature type="compositionally biased region" description="Basic residues" evidence="2">
    <location>
        <begin position="1718"/>
        <end position="1728"/>
    </location>
</feature>
<keyword evidence="5" id="KW-1185">Reference proteome</keyword>
<feature type="compositionally biased region" description="Acidic residues" evidence="2">
    <location>
        <begin position="1697"/>
        <end position="1706"/>
    </location>
</feature>
<feature type="region of interest" description="Disordered" evidence="2">
    <location>
        <begin position="154"/>
        <end position="196"/>
    </location>
</feature>
<feature type="region of interest" description="Disordered" evidence="2">
    <location>
        <begin position="1"/>
        <end position="47"/>
    </location>
</feature>
<evidence type="ECO:0000313" key="5">
    <source>
        <dbReference type="Proteomes" id="UP001152795"/>
    </source>
</evidence>
<comment type="caution">
    <text evidence="4">The sequence shown here is derived from an EMBL/GenBank/DDBJ whole genome shotgun (WGS) entry which is preliminary data.</text>
</comment>
<evidence type="ECO:0000313" key="4">
    <source>
        <dbReference type="EMBL" id="CAB3991815.1"/>
    </source>
</evidence>
<keyword evidence="3" id="KW-1133">Transmembrane helix</keyword>
<dbReference type="EMBL" id="CACRXK020001921">
    <property type="protein sequence ID" value="CAB3991815.1"/>
    <property type="molecule type" value="Genomic_DNA"/>
</dbReference>
<reference evidence="4" key="1">
    <citation type="submission" date="2020-04" db="EMBL/GenBank/DDBJ databases">
        <authorList>
            <person name="Alioto T."/>
            <person name="Alioto T."/>
            <person name="Gomez Garrido J."/>
        </authorList>
    </citation>
    <scope>NUCLEOTIDE SEQUENCE</scope>
    <source>
        <strain evidence="4">A484AB</strain>
    </source>
</reference>
<feature type="region of interest" description="Disordered" evidence="2">
    <location>
        <begin position="209"/>
        <end position="229"/>
    </location>
</feature>
<dbReference type="InterPro" id="IPR000082">
    <property type="entry name" value="SEA_dom"/>
</dbReference>
<dbReference type="PROSITE" id="PS50092">
    <property type="entry name" value="TSP1"/>
    <property type="match status" value="2"/>
</dbReference>
<proteinExistence type="predicted"/>
<keyword evidence="1" id="KW-0677">Repeat</keyword>
<organism evidence="4 5">
    <name type="scientific">Paramuricea clavata</name>
    <name type="common">Red gorgonian</name>
    <name type="synonym">Violescent sea-whip</name>
    <dbReference type="NCBI Taxonomy" id="317549"/>
    <lineage>
        <taxon>Eukaryota</taxon>
        <taxon>Metazoa</taxon>
        <taxon>Cnidaria</taxon>
        <taxon>Anthozoa</taxon>
        <taxon>Octocorallia</taxon>
        <taxon>Malacalcyonacea</taxon>
        <taxon>Plexauridae</taxon>
        <taxon>Paramuricea</taxon>
    </lineage>
</organism>
<dbReference type="InterPro" id="IPR036383">
    <property type="entry name" value="TSP1_rpt_sf"/>
</dbReference>
<dbReference type="PANTHER" id="PTHR13817:SF73">
    <property type="entry name" value="FIBRONECTIN TYPE-III DOMAIN-CONTAINING PROTEIN"/>
    <property type="match status" value="1"/>
</dbReference>
<dbReference type="Gene3D" id="3.30.70.960">
    <property type="entry name" value="SEA domain"/>
    <property type="match status" value="1"/>
</dbReference>
<dbReference type="Pfam" id="PF01390">
    <property type="entry name" value="SEA"/>
    <property type="match status" value="2"/>
</dbReference>
<keyword evidence="3" id="KW-0812">Transmembrane</keyword>
<feature type="region of interest" description="Disordered" evidence="2">
    <location>
        <begin position="1693"/>
        <end position="1740"/>
    </location>
</feature>
<dbReference type="Gene3D" id="2.20.100.10">
    <property type="entry name" value="Thrombospondin type-1 (TSP1) repeat"/>
    <property type="match status" value="2"/>
</dbReference>
<feature type="region of interest" description="Disordered" evidence="2">
    <location>
        <begin position="1476"/>
        <end position="1517"/>
    </location>
</feature>